<dbReference type="PROSITE" id="PS51257">
    <property type="entry name" value="PROKAR_LIPOPROTEIN"/>
    <property type="match status" value="1"/>
</dbReference>
<organism evidence="3 4">
    <name type="scientific">Mycolicibacterium chitae</name>
    <name type="common">Mycobacterium chitae</name>
    <dbReference type="NCBI Taxonomy" id="1792"/>
    <lineage>
        <taxon>Bacteria</taxon>
        <taxon>Bacillati</taxon>
        <taxon>Actinomycetota</taxon>
        <taxon>Actinomycetes</taxon>
        <taxon>Mycobacteriales</taxon>
        <taxon>Mycobacteriaceae</taxon>
        <taxon>Mycolicibacterium</taxon>
    </lineage>
</organism>
<accession>A0A448I9G7</accession>
<evidence type="ECO:0000259" key="2">
    <source>
        <dbReference type="Pfam" id="PF02470"/>
    </source>
</evidence>
<dbReference type="Pfam" id="PF02470">
    <property type="entry name" value="MlaD"/>
    <property type="match status" value="1"/>
</dbReference>
<dbReference type="InterPro" id="IPR003399">
    <property type="entry name" value="Mce/MlaD"/>
</dbReference>
<dbReference type="PANTHER" id="PTHR33371">
    <property type="entry name" value="INTERMEMBRANE PHOSPHOLIPID TRANSPORT SYSTEM BINDING PROTEIN MLAD-RELATED"/>
    <property type="match status" value="1"/>
</dbReference>
<evidence type="ECO:0000313" key="4">
    <source>
        <dbReference type="Proteomes" id="UP000282551"/>
    </source>
</evidence>
<feature type="signal peptide" evidence="1">
    <location>
        <begin position="1"/>
        <end position="23"/>
    </location>
</feature>
<feature type="chain" id="PRO_5019059027" evidence="1">
    <location>
        <begin position="24"/>
        <end position="332"/>
    </location>
</feature>
<protein>
    <submittedName>
        <fullName evidence="3">Mce family protein</fullName>
    </submittedName>
</protein>
<feature type="domain" description="Mce/MlaD" evidence="2">
    <location>
        <begin position="40"/>
        <end position="113"/>
    </location>
</feature>
<dbReference type="Proteomes" id="UP000282551">
    <property type="component" value="Chromosome"/>
</dbReference>
<keyword evidence="4" id="KW-1185">Reference proteome</keyword>
<dbReference type="InterPro" id="IPR052336">
    <property type="entry name" value="MlaD_Phospholipid_Transporter"/>
</dbReference>
<dbReference type="AlphaFoldDB" id="A0A448I9G7"/>
<dbReference type="PANTHER" id="PTHR33371:SF4">
    <property type="entry name" value="INTERMEMBRANE PHOSPHOLIPID TRANSPORT SYSTEM BINDING PROTEIN MLAD"/>
    <property type="match status" value="1"/>
</dbReference>
<reference evidence="3 4" key="1">
    <citation type="submission" date="2018-12" db="EMBL/GenBank/DDBJ databases">
        <authorList>
            <consortium name="Pathogen Informatics"/>
        </authorList>
    </citation>
    <scope>NUCLEOTIDE SEQUENCE [LARGE SCALE GENOMIC DNA]</scope>
    <source>
        <strain evidence="3 4">NCTC10485</strain>
    </source>
</reference>
<keyword evidence="1" id="KW-0732">Signal</keyword>
<name>A0A448I9G7_MYCCI</name>
<dbReference type="EMBL" id="LR134355">
    <property type="protein sequence ID" value="VEG49077.1"/>
    <property type="molecule type" value="Genomic_DNA"/>
</dbReference>
<evidence type="ECO:0000256" key="1">
    <source>
        <dbReference type="SAM" id="SignalP"/>
    </source>
</evidence>
<gene>
    <name evidence="3" type="ORF">NCTC10485_03382</name>
</gene>
<sequence>MMKRRIAAVIVGATTAMVVTSCASLTVNSLPQPGAQGGGGYPIVIEFENILNLPERAKVVQGGTTVGMVTSVDLQGDRVEVSAQIEPGVAIPSDARATLEQSTVLGDIYLALERPSLEEQGPALVPDGRIPLAQTTSPPQLEDTIANLANFVGSGSVQRMQDSIIKVNNVTPTDRQELRALVSRVAVDLSDLASDIETVDQWLQGVSGTAEVMRRHLPVYAHWFTPAGMLGFDRATQVADYIGTVLPSIGSIYSGGYWLVPLLNSMADALGAVQQTKWNVEDEAAAWRTLFTESYMPADKYPAINITSITGPDGNEMIDNVEDVLRMLGAMP</sequence>
<evidence type="ECO:0000313" key="3">
    <source>
        <dbReference type="EMBL" id="VEG49077.1"/>
    </source>
</evidence>
<proteinExistence type="predicted"/>